<evidence type="ECO:0008006" key="3">
    <source>
        <dbReference type="Google" id="ProtNLM"/>
    </source>
</evidence>
<dbReference type="AlphaFoldDB" id="A0A1F5VYB3"/>
<name>A0A1F5VYB3_9BACT</name>
<evidence type="ECO:0000313" key="2">
    <source>
        <dbReference type="Proteomes" id="UP000178943"/>
    </source>
</evidence>
<protein>
    <recommendedName>
        <fullName evidence="3">HEPN domain-containing protein</fullName>
    </recommendedName>
</protein>
<evidence type="ECO:0000313" key="1">
    <source>
        <dbReference type="EMBL" id="OGF68277.1"/>
    </source>
</evidence>
<organism evidence="1 2">
    <name type="scientific">Candidatus Fischerbacteria bacterium RBG_13_37_8</name>
    <dbReference type="NCBI Taxonomy" id="1817863"/>
    <lineage>
        <taxon>Bacteria</taxon>
        <taxon>Candidatus Fischeribacteriota</taxon>
    </lineage>
</organism>
<comment type="caution">
    <text evidence="1">The sequence shown here is derived from an EMBL/GenBank/DDBJ whole genome shotgun (WGS) entry which is preliminary data.</text>
</comment>
<sequence length="65" mass="8104">MKFNVKKTIQYWLDSMRKLAKFMEFHIEARYPDQTKDFYSKCTKNFTAIELKEIMEVYKWLKKKL</sequence>
<dbReference type="EMBL" id="MFGW01000006">
    <property type="protein sequence ID" value="OGF68277.1"/>
    <property type="molecule type" value="Genomic_DNA"/>
</dbReference>
<accession>A0A1F5VYB3</accession>
<reference evidence="1 2" key="1">
    <citation type="journal article" date="2016" name="Nat. Commun.">
        <title>Thousands of microbial genomes shed light on interconnected biogeochemical processes in an aquifer system.</title>
        <authorList>
            <person name="Anantharaman K."/>
            <person name="Brown C.T."/>
            <person name="Hug L.A."/>
            <person name="Sharon I."/>
            <person name="Castelle C.J."/>
            <person name="Probst A.J."/>
            <person name="Thomas B.C."/>
            <person name="Singh A."/>
            <person name="Wilkins M.J."/>
            <person name="Karaoz U."/>
            <person name="Brodie E.L."/>
            <person name="Williams K.H."/>
            <person name="Hubbard S.S."/>
            <person name="Banfield J.F."/>
        </authorList>
    </citation>
    <scope>NUCLEOTIDE SEQUENCE [LARGE SCALE GENOMIC DNA]</scope>
</reference>
<dbReference type="Proteomes" id="UP000178943">
    <property type="component" value="Unassembled WGS sequence"/>
</dbReference>
<gene>
    <name evidence="1" type="ORF">A2Y62_02895</name>
</gene>
<proteinExistence type="predicted"/>
<dbReference type="STRING" id="1817863.A2Y62_02895"/>